<organism evidence="9 10">
    <name type="scientific">Zingiber officinale</name>
    <name type="common">Ginger</name>
    <name type="synonym">Amomum zingiber</name>
    <dbReference type="NCBI Taxonomy" id="94328"/>
    <lineage>
        <taxon>Eukaryota</taxon>
        <taxon>Viridiplantae</taxon>
        <taxon>Streptophyta</taxon>
        <taxon>Embryophyta</taxon>
        <taxon>Tracheophyta</taxon>
        <taxon>Spermatophyta</taxon>
        <taxon>Magnoliopsida</taxon>
        <taxon>Liliopsida</taxon>
        <taxon>Zingiberales</taxon>
        <taxon>Zingiberaceae</taxon>
        <taxon>Zingiber</taxon>
    </lineage>
</organism>
<dbReference type="SUPFAM" id="SSF46689">
    <property type="entry name" value="Homeodomain-like"/>
    <property type="match status" value="1"/>
</dbReference>
<comment type="subcellular location">
    <subcellularLocation>
        <location evidence="1">Nucleus</location>
    </subcellularLocation>
</comment>
<evidence type="ECO:0000259" key="7">
    <source>
        <dbReference type="PROSITE" id="PS50090"/>
    </source>
</evidence>
<dbReference type="Gene3D" id="1.10.10.60">
    <property type="entry name" value="Homeodomain-like"/>
    <property type="match status" value="2"/>
</dbReference>
<dbReference type="Proteomes" id="UP000734854">
    <property type="component" value="Unassembled WGS sequence"/>
</dbReference>
<keyword evidence="10" id="KW-1185">Reference proteome</keyword>
<protein>
    <submittedName>
        <fullName evidence="9">Uncharacterized protein</fullName>
    </submittedName>
</protein>
<feature type="domain" description="Myb-like" evidence="7">
    <location>
        <begin position="72"/>
        <end position="122"/>
    </location>
</feature>
<sequence length="289" mass="31437">MLGEHTQKTMGSAPCSDKAIVKKGHWSPEEDKQLKEYIEKHGNGGNWISLPRKAGLKRCGKSCRLRWLNYLRPNIKHGSFSDTEDMIITNLYAIIGSRWSIIASHLPGRTDNEIKNYWNTNLKKKFSGIQITPTKRRIMQQKQQDYSFPSSLDALNHLILSVPGIESLPIAACLVSSLTSTDSGSTGSGSAATVTVEPPLLLQCAEEQTCNYVNFGASCNLSCLSSHSDGSASQRFGIGDEAWGGASSLLGQKCELMPVVAAAAGSIDLCFDGYGGAREAVDQVSMYYY</sequence>
<evidence type="ECO:0000259" key="8">
    <source>
        <dbReference type="PROSITE" id="PS51294"/>
    </source>
</evidence>
<evidence type="ECO:0000313" key="9">
    <source>
        <dbReference type="EMBL" id="KAG6473518.1"/>
    </source>
</evidence>
<evidence type="ECO:0000256" key="1">
    <source>
        <dbReference type="ARBA" id="ARBA00004123"/>
    </source>
</evidence>
<gene>
    <name evidence="9" type="ORF">ZIOFF_067435</name>
</gene>
<dbReference type="AlphaFoldDB" id="A0A8J5BJX9"/>
<dbReference type="PROSITE" id="PS50090">
    <property type="entry name" value="MYB_LIKE"/>
    <property type="match status" value="2"/>
</dbReference>
<dbReference type="PROSITE" id="PS51294">
    <property type="entry name" value="HTH_MYB"/>
    <property type="match status" value="2"/>
</dbReference>
<keyword evidence="4" id="KW-0238">DNA-binding</keyword>
<dbReference type="InterPro" id="IPR017930">
    <property type="entry name" value="Myb_dom"/>
</dbReference>
<dbReference type="PANTHER" id="PTHR48000">
    <property type="entry name" value="OS09G0431300 PROTEIN"/>
    <property type="match status" value="1"/>
</dbReference>
<accession>A0A8J5BJX9</accession>
<dbReference type="PANTHER" id="PTHR48000:SF8">
    <property type="entry name" value="TRANSCRIPTION FACTOR RAX2-LIKE"/>
    <property type="match status" value="1"/>
</dbReference>
<evidence type="ECO:0000256" key="4">
    <source>
        <dbReference type="ARBA" id="ARBA00023125"/>
    </source>
</evidence>
<dbReference type="InterPro" id="IPR009057">
    <property type="entry name" value="Homeodomain-like_sf"/>
</dbReference>
<proteinExistence type="predicted"/>
<comment type="caution">
    <text evidence="9">The sequence shown here is derived from an EMBL/GenBank/DDBJ whole genome shotgun (WGS) entry which is preliminary data.</text>
</comment>
<dbReference type="InterPro" id="IPR001005">
    <property type="entry name" value="SANT/Myb"/>
</dbReference>
<dbReference type="SMART" id="SM00717">
    <property type="entry name" value="SANT"/>
    <property type="match status" value="2"/>
</dbReference>
<feature type="domain" description="HTH myb-type" evidence="8">
    <location>
        <begin position="18"/>
        <end position="75"/>
    </location>
</feature>
<name>A0A8J5BJX9_ZINOF</name>
<evidence type="ECO:0000256" key="2">
    <source>
        <dbReference type="ARBA" id="ARBA00022737"/>
    </source>
</evidence>
<evidence type="ECO:0000313" key="10">
    <source>
        <dbReference type="Proteomes" id="UP000734854"/>
    </source>
</evidence>
<dbReference type="GO" id="GO:0003677">
    <property type="term" value="F:DNA binding"/>
    <property type="evidence" value="ECO:0007669"/>
    <property type="project" value="UniProtKB-KW"/>
</dbReference>
<dbReference type="FunFam" id="1.10.10.60:FF:000015">
    <property type="entry name" value="Transcription factor RAX3"/>
    <property type="match status" value="1"/>
</dbReference>
<keyword evidence="2" id="KW-0677">Repeat</keyword>
<keyword evidence="5" id="KW-0804">Transcription</keyword>
<dbReference type="GO" id="GO:0005634">
    <property type="term" value="C:nucleus"/>
    <property type="evidence" value="ECO:0007669"/>
    <property type="project" value="UniProtKB-SubCell"/>
</dbReference>
<reference evidence="9 10" key="1">
    <citation type="submission" date="2020-08" db="EMBL/GenBank/DDBJ databases">
        <title>Plant Genome Project.</title>
        <authorList>
            <person name="Zhang R.-G."/>
        </authorList>
    </citation>
    <scope>NUCLEOTIDE SEQUENCE [LARGE SCALE GENOMIC DNA]</scope>
    <source>
        <tissue evidence="9">Rhizome</tissue>
    </source>
</reference>
<dbReference type="CDD" id="cd00167">
    <property type="entry name" value="SANT"/>
    <property type="match status" value="1"/>
</dbReference>
<dbReference type="EMBL" id="JACMSC010000019">
    <property type="protein sequence ID" value="KAG6473518.1"/>
    <property type="molecule type" value="Genomic_DNA"/>
</dbReference>
<keyword evidence="3" id="KW-0805">Transcription regulation</keyword>
<keyword evidence="6" id="KW-0539">Nucleus</keyword>
<evidence type="ECO:0000256" key="6">
    <source>
        <dbReference type="ARBA" id="ARBA00023242"/>
    </source>
</evidence>
<evidence type="ECO:0000256" key="3">
    <source>
        <dbReference type="ARBA" id="ARBA00023015"/>
    </source>
</evidence>
<evidence type="ECO:0000256" key="5">
    <source>
        <dbReference type="ARBA" id="ARBA00023163"/>
    </source>
</evidence>
<dbReference type="Pfam" id="PF00249">
    <property type="entry name" value="Myb_DNA-binding"/>
    <property type="match status" value="2"/>
</dbReference>
<feature type="domain" description="HTH myb-type" evidence="8">
    <location>
        <begin position="76"/>
        <end position="126"/>
    </location>
</feature>
<feature type="domain" description="Myb-like" evidence="7">
    <location>
        <begin position="18"/>
        <end position="71"/>
    </location>
</feature>